<dbReference type="SMART" id="SM00850">
    <property type="entry name" value="LytTR"/>
    <property type="match status" value="1"/>
</dbReference>
<dbReference type="GO" id="GO:0003677">
    <property type="term" value="F:DNA binding"/>
    <property type="evidence" value="ECO:0007669"/>
    <property type="project" value="InterPro"/>
</dbReference>
<feature type="compositionally biased region" description="Pro residues" evidence="1">
    <location>
        <begin position="145"/>
        <end position="155"/>
    </location>
</feature>
<keyword evidence="5" id="KW-1185">Reference proteome</keyword>
<feature type="transmembrane region" description="Helical" evidence="2">
    <location>
        <begin position="82"/>
        <end position="107"/>
    </location>
</feature>
<dbReference type="RefSeq" id="WP_085124395.1">
    <property type="nucleotide sequence ID" value="NZ_FWZX01000018.1"/>
</dbReference>
<dbReference type="PROSITE" id="PS50930">
    <property type="entry name" value="HTH_LYTTR"/>
    <property type="match status" value="1"/>
</dbReference>
<sequence length="272" mass="29151">MREGIVGRAQFLAARLLPPLAVGLLLAALGPFGTFESLGFGRRALFWCGAVGLNWVIGELAMRTVPATLPGRWTRHRLVAPLASSLVVSLPATAVVAGLSALLSLGMPALPRLYGEVLLVTAAISLALYRPGQASPGAEREPQPERAPSPSPGPEPDLFARRIPASLEGRLLCLEMEDHYLRIHTDRGSALVLCRMEDAARELDGRGLRVHRSWWVASDALAGSERDGQRLLLRLDNGLRVPVGKTYRAALKGAGWLQGLAPAGETSTPSRR</sequence>
<name>A0A1Y6CE13_9PROT</name>
<evidence type="ECO:0000256" key="2">
    <source>
        <dbReference type="SAM" id="Phobius"/>
    </source>
</evidence>
<reference evidence="4 5" key="1">
    <citation type="submission" date="2017-04" db="EMBL/GenBank/DDBJ databases">
        <authorList>
            <person name="Afonso C.L."/>
            <person name="Miller P.J."/>
            <person name="Scott M.A."/>
            <person name="Spackman E."/>
            <person name="Goraichik I."/>
            <person name="Dimitrov K.M."/>
            <person name="Suarez D.L."/>
            <person name="Swayne D.E."/>
        </authorList>
    </citation>
    <scope>NUCLEOTIDE SEQUENCE [LARGE SCALE GENOMIC DNA]</scope>
    <source>
        <strain evidence="4 5">USBA 355</strain>
    </source>
</reference>
<dbReference type="STRING" id="560819.SAMN05428998_11829"/>
<evidence type="ECO:0000313" key="5">
    <source>
        <dbReference type="Proteomes" id="UP000192917"/>
    </source>
</evidence>
<evidence type="ECO:0000259" key="3">
    <source>
        <dbReference type="PROSITE" id="PS50930"/>
    </source>
</evidence>
<feature type="region of interest" description="Disordered" evidence="1">
    <location>
        <begin position="134"/>
        <end position="157"/>
    </location>
</feature>
<dbReference type="InterPro" id="IPR007492">
    <property type="entry name" value="LytTR_DNA-bd_dom"/>
</dbReference>
<feature type="transmembrane region" description="Helical" evidence="2">
    <location>
        <begin position="12"/>
        <end position="32"/>
    </location>
</feature>
<gene>
    <name evidence="4" type="ORF">SAMN05428998_11829</name>
</gene>
<accession>A0A1Y6CE13</accession>
<proteinExistence type="predicted"/>
<keyword evidence="2" id="KW-0472">Membrane</keyword>
<keyword evidence="2" id="KW-0812">Transmembrane</keyword>
<keyword evidence="2" id="KW-1133">Transmembrane helix</keyword>
<dbReference type="EMBL" id="FWZX01000018">
    <property type="protein sequence ID" value="SMF51418.1"/>
    <property type="molecule type" value="Genomic_DNA"/>
</dbReference>
<dbReference type="Pfam" id="PF04397">
    <property type="entry name" value="LytTR"/>
    <property type="match status" value="1"/>
</dbReference>
<evidence type="ECO:0000313" key="4">
    <source>
        <dbReference type="EMBL" id="SMF51418.1"/>
    </source>
</evidence>
<dbReference type="AlphaFoldDB" id="A0A1Y6CE13"/>
<dbReference type="Gene3D" id="2.40.50.1020">
    <property type="entry name" value="LytTr DNA-binding domain"/>
    <property type="match status" value="1"/>
</dbReference>
<feature type="domain" description="HTH LytTR-type" evidence="3">
    <location>
        <begin position="174"/>
        <end position="257"/>
    </location>
</feature>
<dbReference type="Proteomes" id="UP000192917">
    <property type="component" value="Unassembled WGS sequence"/>
</dbReference>
<organism evidence="4 5">
    <name type="scientific">Tistlia consotensis USBA 355</name>
    <dbReference type="NCBI Taxonomy" id="560819"/>
    <lineage>
        <taxon>Bacteria</taxon>
        <taxon>Pseudomonadati</taxon>
        <taxon>Pseudomonadota</taxon>
        <taxon>Alphaproteobacteria</taxon>
        <taxon>Rhodospirillales</taxon>
        <taxon>Rhodovibrionaceae</taxon>
        <taxon>Tistlia</taxon>
    </lineage>
</organism>
<feature type="transmembrane region" description="Helical" evidence="2">
    <location>
        <begin position="44"/>
        <end position="62"/>
    </location>
</feature>
<evidence type="ECO:0000256" key="1">
    <source>
        <dbReference type="SAM" id="MobiDB-lite"/>
    </source>
</evidence>
<protein>
    <submittedName>
        <fullName evidence="4">Transcriptional regulator, LytTR family</fullName>
    </submittedName>
</protein>